<dbReference type="GO" id="GO:0004520">
    <property type="term" value="F:DNA endonuclease activity"/>
    <property type="evidence" value="ECO:0007669"/>
    <property type="project" value="TreeGrafter"/>
</dbReference>
<evidence type="ECO:0008006" key="7">
    <source>
        <dbReference type="Google" id="ProtNLM"/>
    </source>
</evidence>
<proteinExistence type="predicted"/>
<accession>A0AAW1WRY8</accession>
<keyword evidence="1" id="KW-0378">Hydrolase</keyword>
<protein>
    <recommendedName>
        <fullName evidence="7">DNA annealing helicase and endonuclease ZRANB3</fullName>
    </recommendedName>
</protein>
<dbReference type="SMART" id="SM00490">
    <property type="entry name" value="HELICc"/>
    <property type="match status" value="1"/>
</dbReference>
<dbReference type="InterPro" id="IPR049730">
    <property type="entry name" value="SNF2/RAD54-like_C"/>
</dbReference>
<comment type="caution">
    <text evidence="5">The sequence shown here is derived from an EMBL/GenBank/DDBJ whole genome shotgun (WGS) entry which is preliminary data.</text>
</comment>
<dbReference type="CDD" id="cd18793">
    <property type="entry name" value="SF2_C_SNF"/>
    <property type="match status" value="1"/>
</dbReference>
<evidence type="ECO:0000313" key="5">
    <source>
        <dbReference type="EMBL" id="KAK9926070.1"/>
    </source>
</evidence>
<dbReference type="PANTHER" id="PTHR45766:SF5">
    <property type="entry name" value="SNF2 DOMAIN-CONTAINING PROTEIN _ HELICASE DOMAIN-CONTAINING PROTEIN _ HNH ENDONUCLEASE DOMAIN-CONTAINING PROTEIN"/>
    <property type="match status" value="1"/>
</dbReference>
<dbReference type="GO" id="GO:0006281">
    <property type="term" value="P:DNA repair"/>
    <property type="evidence" value="ECO:0007669"/>
    <property type="project" value="TreeGrafter"/>
</dbReference>
<dbReference type="InterPro" id="IPR038718">
    <property type="entry name" value="SNF2-like_sf"/>
</dbReference>
<dbReference type="GO" id="GO:0008270">
    <property type="term" value="F:zinc ion binding"/>
    <property type="evidence" value="ECO:0007669"/>
    <property type="project" value="InterPro"/>
</dbReference>
<evidence type="ECO:0000313" key="6">
    <source>
        <dbReference type="Proteomes" id="UP001457282"/>
    </source>
</evidence>
<dbReference type="Pfam" id="PF01844">
    <property type="entry name" value="HNH"/>
    <property type="match status" value="1"/>
</dbReference>
<dbReference type="InterPro" id="IPR003615">
    <property type="entry name" value="HNH_nuc"/>
</dbReference>
<dbReference type="EMBL" id="JBEDUW010000005">
    <property type="protein sequence ID" value="KAK9926070.1"/>
    <property type="molecule type" value="Genomic_DNA"/>
</dbReference>
<dbReference type="InterPro" id="IPR027417">
    <property type="entry name" value="P-loop_NTPase"/>
</dbReference>
<dbReference type="Gene3D" id="3.40.50.300">
    <property type="entry name" value="P-loop containing nucleotide triphosphate hydrolases"/>
    <property type="match status" value="2"/>
</dbReference>
<dbReference type="SUPFAM" id="SSF52540">
    <property type="entry name" value="P-loop containing nucleoside triphosphate hydrolases"/>
    <property type="match status" value="2"/>
</dbReference>
<name>A0AAW1WRY8_RUBAR</name>
<dbReference type="Pfam" id="PF00271">
    <property type="entry name" value="Helicase_C"/>
    <property type="match status" value="1"/>
</dbReference>
<sequence length="1163" mass="131175">MEITEEQRKRAEANRLAALAKRKALSESSNLQQQRDPWSLFKCRKLSPDLNPSSTRCIRDPRSEISRANPVMENQMPTMFRVRLEICSPDSFSATPVAVQGFTFPGQAECLRRLSDCLVNVMPSHYTQNHGGGKAGVYKLSDYKEVLKCLRSNKGVDIEEIPWATFNVVERLSQSYITGQWVPCRPEHFSDDKVDELIGKLPKKLLDSLLPFQLEGVRFGLQRGGRCLIADEMGLGKTLQAIALACCFMSEELERWLPFCLPADIHLVFGHENNPANLKRWPRVVVISYTMLHHLQKSMLDREWALLIVDESHHVRCTKKKSEPREIKAVLDVARKVKRIVLLSGTPSLSRPFDIFHQIDMLWPGLLGKDKFKFAKTYCDAKYVRGVQGKVFQDFSKGTRLEELNMLLTQTVMIRRLKEHVLSQLPPKRRQIIQVVLKKSDIVSAKAAIRVGKSCDEDVSSQNLDEPNDSLGCCKSKQLSNQELGIAKLAGFREWLSIHPLFAESDGGANLELDSSSHKMLIFAHHHKVLDGVQEFICEKEIDFVRIDGNTLATDRQLAVRKFQLSTEVKIAIVGITAGGVGLDFSSATHVVFLELPQSPSLMLQAEDRAHRRGQTNAVNIYFFSGKDTIDESHWQYLNRSLRCVSSTTNGKYDAIKEIEVEDISFFETLGGVDTCEDYILQKLEGGEVSGELIKVPGSGCLAKAMKPAESDDKLVPNIPQGSERHGGSDGISSQTDNCVIKADVVSDLYVDNSICSDENLETNVPETKIREGRISSCKLEKSGEDKDGLDKKQEDRINSQTNKGQDGEPVQPVEADEGGTNQADALRFEVSQYTGRIHLYSCISGEDSRPRPLFENFRPEELESLNSSAAESIKGTVSNSFKDNPAYLHALVAFNKEWKKLRPIEQKKLIGKPLQLPLTVELCYLCEGTNHDIMGLLKGRSKRRSTPLDEISKPLPSNAVWKKVHLRSGYGKKEKQYTQGYTLTDEPLCKLCQTPCEGHNAKEPEYFEDLFCNLDCYGEYRIRTSNRSIRHELFQLERGVCANCQLDCHKLVEHIRPLSDVKRRQYIEKFAPRVARLKKLLERLVRDPTEGNAWHADHRVPVYLGGGECRLENMRTLCVACHSDVTRAQCAERRSTRSKAKKQLKAIMSAIKNKGTEIDLKD</sequence>
<dbReference type="GO" id="GO:0016787">
    <property type="term" value="F:hydrolase activity"/>
    <property type="evidence" value="ECO:0007669"/>
    <property type="project" value="UniProtKB-KW"/>
</dbReference>
<dbReference type="InterPro" id="IPR014001">
    <property type="entry name" value="Helicase_ATP-bd"/>
</dbReference>
<dbReference type="Pfam" id="PF00176">
    <property type="entry name" value="SNF2-rel_dom"/>
    <property type="match status" value="1"/>
</dbReference>
<dbReference type="InterPro" id="IPR001650">
    <property type="entry name" value="Helicase_C-like"/>
</dbReference>
<dbReference type="PANTHER" id="PTHR45766">
    <property type="entry name" value="DNA ANNEALING HELICASE AND ENDONUCLEASE ZRANB3 FAMILY MEMBER"/>
    <property type="match status" value="1"/>
</dbReference>
<dbReference type="SMART" id="SM00487">
    <property type="entry name" value="DEXDc"/>
    <property type="match status" value="1"/>
</dbReference>
<dbReference type="GO" id="GO:0003676">
    <property type="term" value="F:nucleic acid binding"/>
    <property type="evidence" value="ECO:0007669"/>
    <property type="project" value="InterPro"/>
</dbReference>
<keyword evidence="6" id="KW-1185">Reference proteome</keyword>
<dbReference type="GO" id="GO:0031297">
    <property type="term" value="P:replication fork processing"/>
    <property type="evidence" value="ECO:0007669"/>
    <property type="project" value="TreeGrafter"/>
</dbReference>
<dbReference type="GO" id="GO:0005524">
    <property type="term" value="F:ATP binding"/>
    <property type="evidence" value="ECO:0007669"/>
    <property type="project" value="InterPro"/>
</dbReference>
<feature type="domain" description="Helicase ATP-binding" evidence="3">
    <location>
        <begin position="218"/>
        <end position="365"/>
    </location>
</feature>
<feature type="domain" description="Helicase C-terminal" evidence="4">
    <location>
        <begin position="512"/>
        <end position="665"/>
    </location>
</feature>
<dbReference type="InterPro" id="IPR000330">
    <property type="entry name" value="SNF2_N"/>
</dbReference>
<feature type="region of interest" description="Disordered" evidence="2">
    <location>
        <begin position="708"/>
        <end position="735"/>
    </location>
</feature>
<evidence type="ECO:0000256" key="1">
    <source>
        <dbReference type="ARBA" id="ARBA00022801"/>
    </source>
</evidence>
<organism evidence="5 6">
    <name type="scientific">Rubus argutus</name>
    <name type="common">Southern blackberry</name>
    <dbReference type="NCBI Taxonomy" id="59490"/>
    <lineage>
        <taxon>Eukaryota</taxon>
        <taxon>Viridiplantae</taxon>
        <taxon>Streptophyta</taxon>
        <taxon>Embryophyta</taxon>
        <taxon>Tracheophyta</taxon>
        <taxon>Spermatophyta</taxon>
        <taxon>Magnoliopsida</taxon>
        <taxon>eudicotyledons</taxon>
        <taxon>Gunneridae</taxon>
        <taxon>Pentapetalae</taxon>
        <taxon>rosids</taxon>
        <taxon>fabids</taxon>
        <taxon>Rosales</taxon>
        <taxon>Rosaceae</taxon>
        <taxon>Rosoideae</taxon>
        <taxon>Rosoideae incertae sedis</taxon>
        <taxon>Rubus</taxon>
    </lineage>
</organism>
<dbReference type="InterPro" id="IPR002711">
    <property type="entry name" value="HNH"/>
</dbReference>
<dbReference type="Proteomes" id="UP001457282">
    <property type="component" value="Unassembled WGS sequence"/>
</dbReference>
<dbReference type="PROSITE" id="PS51194">
    <property type="entry name" value="HELICASE_CTER"/>
    <property type="match status" value="1"/>
</dbReference>
<gene>
    <name evidence="5" type="ORF">M0R45_023323</name>
</gene>
<dbReference type="Gene3D" id="1.10.30.50">
    <property type="match status" value="1"/>
</dbReference>
<feature type="compositionally biased region" description="Basic and acidic residues" evidence="2">
    <location>
        <begin position="780"/>
        <end position="798"/>
    </location>
</feature>
<dbReference type="AlphaFoldDB" id="A0AAW1WRY8"/>
<dbReference type="Gene3D" id="3.40.50.10810">
    <property type="entry name" value="Tandem AAA-ATPase domain"/>
    <property type="match status" value="1"/>
</dbReference>
<dbReference type="PROSITE" id="PS51192">
    <property type="entry name" value="HELICASE_ATP_BIND_1"/>
    <property type="match status" value="1"/>
</dbReference>
<evidence type="ECO:0000256" key="2">
    <source>
        <dbReference type="SAM" id="MobiDB-lite"/>
    </source>
</evidence>
<feature type="region of interest" description="Disordered" evidence="2">
    <location>
        <begin position="780"/>
        <end position="819"/>
    </location>
</feature>
<dbReference type="GO" id="GO:0043596">
    <property type="term" value="C:nuclear replication fork"/>
    <property type="evidence" value="ECO:0007669"/>
    <property type="project" value="TreeGrafter"/>
</dbReference>
<evidence type="ECO:0000259" key="3">
    <source>
        <dbReference type="PROSITE" id="PS51192"/>
    </source>
</evidence>
<dbReference type="CDD" id="cd00085">
    <property type="entry name" value="HNHc"/>
    <property type="match status" value="1"/>
</dbReference>
<evidence type="ECO:0000259" key="4">
    <source>
        <dbReference type="PROSITE" id="PS51194"/>
    </source>
</evidence>
<reference evidence="5 6" key="1">
    <citation type="journal article" date="2023" name="G3 (Bethesda)">
        <title>A chromosome-length genome assembly and annotation of blackberry (Rubus argutus, cv. 'Hillquist').</title>
        <authorList>
            <person name="Bruna T."/>
            <person name="Aryal R."/>
            <person name="Dudchenko O."/>
            <person name="Sargent D.J."/>
            <person name="Mead D."/>
            <person name="Buti M."/>
            <person name="Cavallini A."/>
            <person name="Hytonen T."/>
            <person name="Andres J."/>
            <person name="Pham M."/>
            <person name="Weisz D."/>
            <person name="Mascagni F."/>
            <person name="Usai G."/>
            <person name="Natali L."/>
            <person name="Bassil N."/>
            <person name="Fernandez G.E."/>
            <person name="Lomsadze A."/>
            <person name="Armour M."/>
            <person name="Olukolu B."/>
            <person name="Poorten T."/>
            <person name="Britton C."/>
            <person name="Davik J."/>
            <person name="Ashrafi H."/>
            <person name="Aiden E.L."/>
            <person name="Borodovsky M."/>
            <person name="Worthington M."/>
        </authorList>
    </citation>
    <scope>NUCLEOTIDE SEQUENCE [LARGE SCALE GENOMIC DNA]</scope>
    <source>
        <strain evidence="5">PI 553951</strain>
    </source>
</reference>